<accession>X1I6K5</accession>
<evidence type="ECO:0000256" key="6">
    <source>
        <dbReference type="ARBA" id="ARBA00023049"/>
    </source>
</evidence>
<evidence type="ECO:0000256" key="3">
    <source>
        <dbReference type="ARBA" id="ARBA00022723"/>
    </source>
</evidence>
<evidence type="ECO:0000259" key="7">
    <source>
        <dbReference type="Pfam" id="PF01432"/>
    </source>
</evidence>
<keyword evidence="5" id="KW-0862">Zinc</keyword>
<name>X1I6K5_9ZZZZ</name>
<protein>
    <recommendedName>
        <fullName evidence="7">Peptidase M3A/M3B catalytic domain-containing protein</fullName>
    </recommendedName>
</protein>
<dbReference type="EMBL" id="BARU01017743">
    <property type="protein sequence ID" value="GAH61739.1"/>
    <property type="molecule type" value="Genomic_DNA"/>
</dbReference>
<dbReference type="GO" id="GO:0006508">
    <property type="term" value="P:proteolysis"/>
    <property type="evidence" value="ECO:0007669"/>
    <property type="project" value="UniProtKB-KW"/>
</dbReference>
<dbReference type="Gene3D" id="1.10.1370.20">
    <property type="entry name" value="Oligoendopeptidase f, C-terminal domain"/>
    <property type="match status" value="1"/>
</dbReference>
<dbReference type="SUPFAM" id="SSF55486">
    <property type="entry name" value="Metalloproteases ('zincins'), catalytic domain"/>
    <property type="match status" value="1"/>
</dbReference>
<keyword evidence="6" id="KW-0482">Metalloprotease</keyword>
<dbReference type="InterPro" id="IPR042088">
    <property type="entry name" value="OligoPept_F_C"/>
</dbReference>
<gene>
    <name evidence="8" type="ORF">S03H2_29397</name>
</gene>
<evidence type="ECO:0000256" key="2">
    <source>
        <dbReference type="ARBA" id="ARBA00022670"/>
    </source>
</evidence>
<reference evidence="8" key="1">
    <citation type="journal article" date="2014" name="Front. Microbiol.">
        <title>High frequency of phylogenetically diverse reductive dehalogenase-homologous genes in deep subseafloor sedimentary metagenomes.</title>
        <authorList>
            <person name="Kawai M."/>
            <person name="Futagami T."/>
            <person name="Toyoda A."/>
            <person name="Takaki Y."/>
            <person name="Nishi S."/>
            <person name="Hori S."/>
            <person name="Arai W."/>
            <person name="Tsubouchi T."/>
            <person name="Morono Y."/>
            <person name="Uchiyama I."/>
            <person name="Ito T."/>
            <person name="Fujiyama A."/>
            <person name="Inagaki F."/>
            <person name="Takami H."/>
        </authorList>
    </citation>
    <scope>NUCLEOTIDE SEQUENCE</scope>
    <source>
        <strain evidence="8">Expedition CK06-06</strain>
    </source>
</reference>
<evidence type="ECO:0000256" key="5">
    <source>
        <dbReference type="ARBA" id="ARBA00022833"/>
    </source>
</evidence>
<feature type="domain" description="Peptidase M3A/M3B catalytic" evidence="7">
    <location>
        <begin position="21"/>
        <end position="102"/>
    </location>
</feature>
<dbReference type="GO" id="GO:0046872">
    <property type="term" value="F:metal ion binding"/>
    <property type="evidence" value="ECO:0007669"/>
    <property type="project" value="UniProtKB-KW"/>
</dbReference>
<evidence type="ECO:0000256" key="1">
    <source>
        <dbReference type="ARBA" id="ARBA00001947"/>
    </source>
</evidence>
<evidence type="ECO:0000313" key="8">
    <source>
        <dbReference type="EMBL" id="GAH61739.1"/>
    </source>
</evidence>
<keyword evidence="2" id="KW-0645">Protease</keyword>
<dbReference type="InterPro" id="IPR001567">
    <property type="entry name" value="Pept_M3A_M3B_dom"/>
</dbReference>
<dbReference type="Pfam" id="PF01432">
    <property type="entry name" value="Peptidase_M3"/>
    <property type="match status" value="1"/>
</dbReference>
<sequence length="119" mass="13991">IKEAFVKEIELMFGNSMTNLREEYANYIFVVPHFLNVPFYVYAYNMSNLLVISIYQMYLEQKEEFVPKYLKLLSLGSSLSPEEMLAEIGINLNDPSFWEKGIQYLSDKIDELEKLVEDN</sequence>
<comment type="caution">
    <text evidence="8">The sequence shown here is derived from an EMBL/GenBank/DDBJ whole genome shotgun (WGS) entry which is preliminary data.</text>
</comment>
<keyword evidence="3" id="KW-0479">Metal-binding</keyword>
<organism evidence="8">
    <name type="scientific">marine sediment metagenome</name>
    <dbReference type="NCBI Taxonomy" id="412755"/>
    <lineage>
        <taxon>unclassified sequences</taxon>
        <taxon>metagenomes</taxon>
        <taxon>ecological metagenomes</taxon>
    </lineage>
</organism>
<dbReference type="AlphaFoldDB" id="X1I6K5"/>
<proteinExistence type="predicted"/>
<dbReference type="GO" id="GO:0004222">
    <property type="term" value="F:metalloendopeptidase activity"/>
    <property type="evidence" value="ECO:0007669"/>
    <property type="project" value="InterPro"/>
</dbReference>
<keyword evidence="4" id="KW-0378">Hydrolase</keyword>
<comment type="cofactor">
    <cofactor evidence="1">
        <name>Zn(2+)</name>
        <dbReference type="ChEBI" id="CHEBI:29105"/>
    </cofactor>
</comment>
<evidence type="ECO:0000256" key="4">
    <source>
        <dbReference type="ARBA" id="ARBA00022801"/>
    </source>
</evidence>
<feature type="non-terminal residue" evidence="8">
    <location>
        <position position="1"/>
    </location>
</feature>